<organism evidence="1 2">
    <name type="scientific">Archangium lansingense</name>
    <dbReference type="NCBI Taxonomy" id="2995310"/>
    <lineage>
        <taxon>Bacteria</taxon>
        <taxon>Pseudomonadati</taxon>
        <taxon>Myxococcota</taxon>
        <taxon>Myxococcia</taxon>
        <taxon>Myxococcales</taxon>
        <taxon>Cystobacterineae</taxon>
        <taxon>Archangiaceae</taxon>
        <taxon>Archangium</taxon>
    </lineage>
</organism>
<proteinExistence type="predicted"/>
<comment type="caution">
    <text evidence="1">The sequence shown here is derived from an EMBL/GenBank/DDBJ whole genome shotgun (WGS) entry which is preliminary data.</text>
</comment>
<evidence type="ECO:0000313" key="2">
    <source>
        <dbReference type="Proteomes" id="UP001207654"/>
    </source>
</evidence>
<evidence type="ECO:0000313" key="1">
    <source>
        <dbReference type="EMBL" id="MCY1080086.1"/>
    </source>
</evidence>
<reference evidence="1 2" key="1">
    <citation type="submission" date="2022-11" db="EMBL/GenBank/DDBJ databases">
        <title>Minimal conservation of predation-associated metabolite biosynthetic gene clusters underscores biosynthetic potential of Myxococcota including descriptions for ten novel species: Archangium lansinium sp. nov., Myxococcus landrumus sp. nov., Nannocystis bai.</title>
        <authorList>
            <person name="Ahearne A."/>
            <person name="Stevens C."/>
            <person name="Phillips K."/>
        </authorList>
    </citation>
    <scope>NUCLEOTIDE SEQUENCE [LARGE SCALE GENOMIC DNA]</scope>
    <source>
        <strain evidence="1 2">MIWBW</strain>
    </source>
</reference>
<protein>
    <submittedName>
        <fullName evidence="1">DUF2378 family protein</fullName>
    </submittedName>
</protein>
<dbReference type="Proteomes" id="UP001207654">
    <property type="component" value="Unassembled WGS sequence"/>
</dbReference>
<dbReference type="InterPro" id="IPR011751">
    <property type="entry name" value="Mxa_paralog_2265"/>
</dbReference>
<dbReference type="Pfam" id="PF09536">
    <property type="entry name" value="DUF2378"/>
    <property type="match status" value="1"/>
</dbReference>
<accession>A0ABT4AEH2</accession>
<keyword evidence="2" id="KW-1185">Reference proteome</keyword>
<dbReference type="EMBL" id="JAPNKA010000001">
    <property type="protein sequence ID" value="MCY1080086.1"/>
    <property type="molecule type" value="Genomic_DNA"/>
</dbReference>
<dbReference type="NCBIfam" id="TIGR02265">
    <property type="entry name" value="Mxa_TIGR02265"/>
    <property type="match status" value="1"/>
</dbReference>
<name>A0ABT4AEH2_9BACT</name>
<sequence>MMSAAATRKEPVIFSQVVEAVFKHAIKGRLDSHTRARLKKIGIDLDHPFLVAYSVPTWFAAVGVCSEVLFPDIPNEQARYRIGRLLVDGYGQTTMGRAVFAMLRMLGWERSLGRISRGLQSGTNYMAARTRFLDDGTLEVTFEVMPEFHAALGTMSGIDPHFMHGNMDAMMELVGAPFHSGELLPVEPGSQRVVYLLRRKS</sequence>
<gene>
    <name evidence="1" type="ORF">OV287_37110</name>
</gene>
<dbReference type="RefSeq" id="WP_267538762.1">
    <property type="nucleotide sequence ID" value="NZ_JAPNKA010000001.1"/>
</dbReference>